<dbReference type="Gene3D" id="2.60.40.10">
    <property type="entry name" value="Immunoglobulins"/>
    <property type="match status" value="1"/>
</dbReference>
<name>A0A6A0H1J0_HYAAZ</name>
<dbReference type="EMBL" id="JQDR03009138">
    <property type="protein sequence ID" value="KAA0196109.1"/>
    <property type="molecule type" value="Genomic_DNA"/>
</dbReference>
<dbReference type="Proteomes" id="UP000711488">
    <property type="component" value="Unassembled WGS sequence"/>
</dbReference>
<sequence>MLAHTVLVLMVYMVLMVQCQVSQLWSTNAPELVLVPPSSVFLSSGSDVVLRCAALGNPRPRLEWLDSSGALVTAVPGVR</sequence>
<dbReference type="InterPro" id="IPR013783">
    <property type="entry name" value="Ig-like_fold"/>
</dbReference>
<accession>A0A6A0H1J0</accession>
<dbReference type="AlphaFoldDB" id="A0A6A0H1J0"/>
<dbReference type="PROSITE" id="PS50835">
    <property type="entry name" value="IG_LIKE"/>
    <property type="match status" value="1"/>
</dbReference>
<proteinExistence type="predicted"/>
<protein>
    <recommendedName>
        <fullName evidence="2">Ig-like domain-containing protein</fullName>
    </recommendedName>
</protein>
<feature type="chain" id="PRO_5025662509" description="Ig-like domain-containing protein" evidence="1">
    <location>
        <begin position="20"/>
        <end position="79"/>
    </location>
</feature>
<dbReference type="InterPro" id="IPR007110">
    <property type="entry name" value="Ig-like_dom"/>
</dbReference>
<keyword evidence="1" id="KW-0732">Signal</keyword>
<reference evidence="3" key="1">
    <citation type="submission" date="2014-08" db="EMBL/GenBank/DDBJ databases">
        <authorList>
            <person name="Murali S."/>
            <person name="Richards S."/>
            <person name="Bandaranaike D."/>
            <person name="Bellair M."/>
            <person name="Blankenburg K."/>
            <person name="Chao H."/>
            <person name="Dinh H."/>
            <person name="Doddapaneni H."/>
            <person name="Dugan-Rocha S."/>
            <person name="Elkadiri S."/>
            <person name="Gnanaolivu R."/>
            <person name="Hughes D."/>
            <person name="Lee S."/>
            <person name="Li M."/>
            <person name="Ming W."/>
            <person name="Munidasa M."/>
            <person name="Muniz J."/>
            <person name="Nguyen L."/>
            <person name="Osuji N."/>
            <person name="Pu L.-L."/>
            <person name="Puazo M."/>
            <person name="Skinner E."/>
            <person name="Qu C."/>
            <person name="Quiroz J."/>
            <person name="Raj R."/>
            <person name="Weissenberger G."/>
            <person name="Xin Y."/>
            <person name="Zou X."/>
            <person name="Han Y."/>
            <person name="Worley K."/>
            <person name="Muzny D."/>
            <person name="Gibbs R."/>
        </authorList>
    </citation>
    <scope>NUCLEOTIDE SEQUENCE</scope>
    <source>
        <strain evidence="3">HAZT.00-mixed</strain>
        <tissue evidence="3">Whole organism</tissue>
    </source>
</reference>
<evidence type="ECO:0000256" key="1">
    <source>
        <dbReference type="SAM" id="SignalP"/>
    </source>
</evidence>
<comment type="caution">
    <text evidence="3">The sequence shown here is derived from an EMBL/GenBank/DDBJ whole genome shotgun (WGS) entry which is preliminary data.</text>
</comment>
<evidence type="ECO:0000313" key="3">
    <source>
        <dbReference type="EMBL" id="KAA0196109.1"/>
    </source>
</evidence>
<reference evidence="3" key="3">
    <citation type="submission" date="2019-06" db="EMBL/GenBank/DDBJ databases">
        <authorList>
            <person name="Poynton C."/>
            <person name="Hasenbein S."/>
            <person name="Benoit J.B."/>
            <person name="Sepulveda M.S."/>
            <person name="Poelchau M.F."/>
            <person name="Murali S.C."/>
            <person name="Chen S."/>
            <person name="Glastad K.M."/>
            <person name="Werren J.H."/>
            <person name="Vineis J.H."/>
            <person name="Bowen J.L."/>
            <person name="Friedrich M."/>
            <person name="Jones J."/>
            <person name="Robertson H.M."/>
            <person name="Feyereisen R."/>
            <person name="Mechler-Hickson A."/>
            <person name="Mathers N."/>
            <person name="Lee C.E."/>
            <person name="Colbourne J.K."/>
            <person name="Biales A."/>
            <person name="Johnston J.S."/>
            <person name="Wellborn G.A."/>
            <person name="Rosendale A.J."/>
            <person name="Cridge A.G."/>
            <person name="Munoz-Torres M.C."/>
            <person name="Bain P.A."/>
            <person name="Manny A.R."/>
            <person name="Major K.M."/>
            <person name="Lambert F.N."/>
            <person name="Vulpe C.D."/>
            <person name="Tuck P."/>
            <person name="Blalock B.J."/>
            <person name="Lin Y.-Y."/>
            <person name="Smith M.E."/>
            <person name="Ochoa-Acuna H."/>
            <person name="Chen M.-J.M."/>
            <person name="Childers C.P."/>
            <person name="Qu J."/>
            <person name="Dugan S."/>
            <person name="Lee S.L."/>
            <person name="Chao H."/>
            <person name="Dinh H."/>
            <person name="Han Y."/>
            <person name="Doddapaneni H."/>
            <person name="Worley K.C."/>
            <person name="Muzny D.M."/>
            <person name="Gibbs R.A."/>
            <person name="Richards S."/>
        </authorList>
    </citation>
    <scope>NUCLEOTIDE SEQUENCE</scope>
    <source>
        <strain evidence="3">HAZT.00-mixed</strain>
        <tissue evidence="3">Whole organism</tissue>
    </source>
</reference>
<gene>
    <name evidence="3" type="ORF">HAZT_HAZT010265</name>
</gene>
<evidence type="ECO:0000259" key="2">
    <source>
        <dbReference type="PROSITE" id="PS50835"/>
    </source>
</evidence>
<dbReference type="SUPFAM" id="SSF48726">
    <property type="entry name" value="Immunoglobulin"/>
    <property type="match status" value="1"/>
</dbReference>
<feature type="signal peptide" evidence="1">
    <location>
        <begin position="1"/>
        <end position="19"/>
    </location>
</feature>
<organism evidence="3">
    <name type="scientific">Hyalella azteca</name>
    <name type="common">Amphipod</name>
    <dbReference type="NCBI Taxonomy" id="294128"/>
    <lineage>
        <taxon>Eukaryota</taxon>
        <taxon>Metazoa</taxon>
        <taxon>Ecdysozoa</taxon>
        <taxon>Arthropoda</taxon>
        <taxon>Crustacea</taxon>
        <taxon>Multicrustacea</taxon>
        <taxon>Malacostraca</taxon>
        <taxon>Eumalacostraca</taxon>
        <taxon>Peracarida</taxon>
        <taxon>Amphipoda</taxon>
        <taxon>Senticaudata</taxon>
        <taxon>Talitrida</taxon>
        <taxon>Talitroidea</taxon>
        <taxon>Hyalellidae</taxon>
        <taxon>Hyalella</taxon>
    </lineage>
</organism>
<dbReference type="InterPro" id="IPR036179">
    <property type="entry name" value="Ig-like_dom_sf"/>
</dbReference>
<reference evidence="3" key="2">
    <citation type="journal article" date="2018" name="Environ. Sci. Technol.">
        <title>The Toxicogenome of Hyalella azteca: A Model for Sediment Ecotoxicology and Evolutionary Toxicology.</title>
        <authorList>
            <person name="Poynton H.C."/>
            <person name="Hasenbein S."/>
            <person name="Benoit J.B."/>
            <person name="Sepulveda M.S."/>
            <person name="Poelchau M.F."/>
            <person name="Hughes D.S.T."/>
            <person name="Murali S.C."/>
            <person name="Chen S."/>
            <person name="Glastad K.M."/>
            <person name="Goodisman M.A.D."/>
            <person name="Werren J.H."/>
            <person name="Vineis J.H."/>
            <person name="Bowen J.L."/>
            <person name="Friedrich M."/>
            <person name="Jones J."/>
            <person name="Robertson H.M."/>
            <person name="Feyereisen R."/>
            <person name="Mechler-Hickson A."/>
            <person name="Mathers N."/>
            <person name="Lee C.E."/>
            <person name="Colbourne J.K."/>
            <person name="Biales A."/>
            <person name="Johnston J.S."/>
            <person name="Wellborn G.A."/>
            <person name="Rosendale A.J."/>
            <person name="Cridge A.G."/>
            <person name="Munoz-Torres M.C."/>
            <person name="Bain P.A."/>
            <person name="Manny A.R."/>
            <person name="Major K.M."/>
            <person name="Lambert F.N."/>
            <person name="Vulpe C.D."/>
            <person name="Tuck P."/>
            <person name="Blalock B.J."/>
            <person name="Lin Y.Y."/>
            <person name="Smith M.E."/>
            <person name="Ochoa-Acuna H."/>
            <person name="Chen M.M."/>
            <person name="Childers C.P."/>
            <person name="Qu J."/>
            <person name="Dugan S."/>
            <person name="Lee S.L."/>
            <person name="Chao H."/>
            <person name="Dinh H."/>
            <person name="Han Y."/>
            <person name="Doddapaneni H."/>
            <person name="Worley K.C."/>
            <person name="Muzny D.M."/>
            <person name="Gibbs R.A."/>
            <person name="Richards S."/>
        </authorList>
    </citation>
    <scope>NUCLEOTIDE SEQUENCE</scope>
    <source>
        <strain evidence="3">HAZT.00-mixed</strain>
        <tissue evidence="3">Whole organism</tissue>
    </source>
</reference>
<feature type="domain" description="Ig-like" evidence="2">
    <location>
        <begin position="30"/>
        <end position="79"/>
    </location>
</feature>